<reference evidence="3" key="1">
    <citation type="submission" date="2020-10" db="EMBL/GenBank/DDBJ databases">
        <title>Connecting structure to function with the recovery of over 1000 high-quality activated sludge metagenome-assembled genomes encoding full-length rRNA genes using long-read sequencing.</title>
        <authorList>
            <person name="Singleton C.M."/>
            <person name="Petriglieri F."/>
            <person name="Kristensen J.M."/>
            <person name="Kirkegaard R.H."/>
            <person name="Michaelsen T.Y."/>
            <person name="Andersen M.H."/>
            <person name="Karst S.M."/>
            <person name="Dueholm M.S."/>
            <person name="Nielsen P.H."/>
            <person name="Albertsen M."/>
        </authorList>
    </citation>
    <scope>NUCLEOTIDE SEQUENCE</scope>
    <source>
        <strain evidence="3">EsbW_18-Q3-R4-48_MAXAC.044</strain>
    </source>
</reference>
<feature type="chain" id="PRO_5039108005" evidence="1">
    <location>
        <begin position="23"/>
        <end position="189"/>
    </location>
</feature>
<feature type="domain" description="Lipid/polyisoprenoid-binding YceI-like" evidence="2">
    <location>
        <begin position="25"/>
        <end position="185"/>
    </location>
</feature>
<evidence type="ECO:0000313" key="4">
    <source>
        <dbReference type="Proteomes" id="UP000886602"/>
    </source>
</evidence>
<evidence type="ECO:0000256" key="1">
    <source>
        <dbReference type="SAM" id="SignalP"/>
    </source>
</evidence>
<organism evidence="3 4">
    <name type="scientific">Candidatus Propionivibrio dominans</name>
    <dbReference type="NCBI Taxonomy" id="2954373"/>
    <lineage>
        <taxon>Bacteria</taxon>
        <taxon>Pseudomonadati</taxon>
        <taxon>Pseudomonadota</taxon>
        <taxon>Betaproteobacteria</taxon>
        <taxon>Rhodocyclales</taxon>
        <taxon>Rhodocyclaceae</taxon>
        <taxon>Propionivibrio</taxon>
    </lineage>
</organism>
<dbReference type="SMART" id="SM00867">
    <property type="entry name" value="YceI"/>
    <property type="match status" value="1"/>
</dbReference>
<comment type="caution">
    <text evidence="3">The sequence shown here is derived from an EMBL/GenBank/DDBJ whole genome shotgun (WGS) entry which is preliminary data.</text>
</comment>
<dbReference type="PANTHER" id="PTHR34406">
    <property type="entry name" value="PROTEIN YCEI"/>
    <property type="match status" value="1"/>
</dbReference>
<dbReference type="PANTHER" id="PTHR34406:SF1">
    <property type="entry name" value="PROTEIN YCEI"/>
    <property type="match status" value="1"/>
</dbReference>
<sequence length="189" mass="20225">MNYALPALLLGALVSAMPVANAIEFNQVQAEKSTLTFVSKQMNVPVEGRFKSFRGKLAFDPAKPSAATAELEIDLASIDAGSKDANDELAGKAWFNTKVFPVAKFVLTSVKPLGENRFEVAGKMTIKGKTQDLTAPVTLRQEGNSATLEGSLVLKRADFAIGEGMWADFGTVANEVQVRYRLVATAAAK</sequence>
<keyword evidence="1" id="KW-0732">Signal</keyword>
<name>A0A9D7I881_9RHOO</name>
<dbReference type="InterPro" id="IPR007372">
    <property type="entry name" value="Lipid/polyisoprenoid-bd_YceI"/>
</dbReference>
<evidence type="ECO:0000313" key="3">
    <source>
        <dbReference type="EMBL" id="MBK7422852.1"/>
    </source>
</evidence>
<dbReference type="Proteomes" id="UP000886602">
    <property type="component" value="Unassembled WGS sequence"/>
</dbReference>
<protein>
    <submittedName>
        <fullName evidence="3">YceI family protein</fullName>
    </submittedName>
</protein>
<accession>A0A9D7I881</accession>
<feature type="signal peptide" evidence="1">
    <location>
        <begin position="1"/>
        <end position="22"/>
    </location>
</feature>
<gene>
    <name evidence="3" type="ORF">IPJ48_07000</name>
</gene>
<dbReference type="Gene3D" id="2.40.128.110">
    <property type="entry name" value="Lipid/polyisoprenoid-binding, YceI-like"/>
    <property type="match status" value="1"/>
</dbReference>
<dbReference type="InterPro" id="IPR036761">
    <property type="entry name" value="TTHA0802/YceI-like_sf"/>
</dbReference>
<proteinExistence type="predicted"/>
<dbReference type="EMBL" id="JADJNC010000010">
    <property type="protein sequence ID" value="MBK7422852.1"/>
    <property type="molecule type" value="Genomic_DNA"/>
</dbReference>
<dbReference type="AlphaFoldDB" id="A0A9D7I881"/>
<dbReference type="Pfam" id="PF04264">
    <property type="entry name" value="YceI"/>
    <property type="match status" value="1"/>
</dbReference>
<evidence type="ECO:0000259" key="2">
    <source>
        <dbReference type="SMART" id="SM00867"/>
    </source>
</evidence>
<dbReference type="SUPFAM" id="SSF101874">
    <property type="entry name" value="YceI-like"/>
    <property type="match status" value="1"/>
</dbReference>